<keyword evidence="4" id="KW-1185">Reference proteome</keyword>
<dbReference type="AlphaFoldDB" id="A0AAD3DLD4"/>
<evidence type="ECO:0000313" key="3">
    <source>
        <dbReference type="EMBL" id="GFR43738.1"/>
    </source>
</evidence>
<keyword evidence="1" id="KW-0175">Coiled coil</keyword>
<organism evidence="3 4">
    <name type="scientific">Astrephomene gubernaculifera</name>
    <dbReference type="NCBI Taxonomy" id="47775"/>
    <lineage>
        <taxon>Eukaryota</taxon>
        <taxon>Viridiplantae</taxon>
        <taxon>Chlorophyta</taxon>
        <taxon>core chlorophytes</taxon>
        <taxon>Chlorophyceae</taxon>
        <taxon>CS clade</taxon>
        <taxon>Chlamydomonadales</taxon>
        <taxon>Astrephomenaceae</taxon>
        <taxon>Astrephomene</taxon>
    </lineage>
</organism>
<comment type="caution">
    <text evidence="3">The sequence shown here is derived from an EMBL/GenBank/DDBJ whole genome shotgun (WGS) entry which is preliminary data.</text>
</comment>
<feature type="region of interest" description="Disordered" evidence="2">
    <location>
        <begin position="25"/>
        <end position="61"/>
    </location>
</feature>
<evidence type="ECO:0000256" key="2">
    <source>
        <dbReference type="SAM" id="MobiDB-lite"/>
    </source>
</evidence>
<name>A0AAD3DLD4_9CHLO</name>
<protein>
    <submittedName>
        <fullName evidence="3">Uncharacterized protein</fullName>
    </submittedName>
</protein>
<proteinExistence type="predicted"/>
<accession>A0AAD3DLD4</accession>
<evidence type="ECO:0000256" key="1">
    <source>
        <dbReference type="SAM" id="Coils"/>
    </source>
</evidence>
<reference evidence="3 4" key="1">
    <citation type="journal article" date="2021" name="Sci. Rep.">
        <title>Genome sequencing of the multicellular alga Astrephomene provides insights into convergent evolution of germ-soma differentiation.</title>
        <authorList>
            <person name="Yamashita S."/>
            <person name="Yamamoto K."/>
            <person name="Matsuzaki R."/>
            <person name="Suzuki S."/>
            <person name="Yamaguchi H."/>
            <person name="Hirooka S."/>
            <person name="Minakuchi Y."/>
            <person name="Miyagishima S."/>
            <person name="Kawachi M."/>
            <person name="Toyoda A."/>
            <person name="Nozaki H."/>
        </authorList>
    </citation>
    <scope>NUCLEOTIDE SEQUENCE [LARGE SCALE GENOMIC DNA]</scope>
    <source>
        <strain evidence="3 4">NIES-4017</strain>
    </source>
</reference>
<dbReference type="EMBL" id="BMAR01000006">
    <property type="protein sequence ID" value="GFR43738.1"/>
    <property type="molecule type" value="Genomic_DNA"/>
</dbReference>
<evidence type="ECO:0000313" key="4">
    <source>
        <dbReference type="Proteomes" id="UP001054857"/>
    </source>
</evidence>
<feature type="non-terminal residue" evidence="3">
    <location>
        <position position="271"/>
    </location>
</feature>
<dbReference type="Proteomes" id="UP001054857">
    <property type="component" value="Unassembled WGS sequence"/>
</dbReference>
<gene>
    <name evidence="3" type="ORF">Agub_g4633</name>
</gene>
<sequence length="271" mass="29595">ASSMQSNIIIVRLAIRVDKLRQTGSTGLSIHNDSRPPARPNMTRYPVHGTPGCVPASQSDNGFISPTLRRQAVPGRAQGLLDSTNVYKNAFKDPTMSSTKKSRHVVQGFTAASAQKAAFDGGAIVTDVEDQDAAVIQQLERKLEAGCALGPNKQSHGRRGVDSTAHLEGQVRQLQSCLAAREQEVRGLKHAHDDLQAKYKAVAAERDGLAERSRLLGEMLVTFAKKKNRRNGLLQRTLDLQQEQVELLQEQLRLLRAERSLGGAFQAESSD</sequence>
<feature type="coiled-coil region" evidence="1">
    <location>
        <begin position="178"/>
        <end position="258"/>
    </location>
</feature>